<comment type="cofactor">
    <cofactor evidence="1">
        <name>Mg(2+)</name>
        <dbReference type="ChEBI" id="CHEBI:18420"/>
    </cofactor>
</comment>
<evidence type="ECO:0000256" key="16">
    <source>
        <dbReference type="ARBA" id="ARBA00023136"/>
    </source>
</evidence>
<organism evidence="19">
    <name type="scientific">Amphimedon queenslandica</name>
    <name type="common">Sponge</name>
    <dbReference type="NCBI Taxonomy" id="400682"/>
    <lineage>
        <taxon>Eukaryota</taxon>
        <taxon>Metazoa</taxon>
        <taxon>Porifera</taxon>
        <taxon>Demospongiae</taxon>
        <taxon>Heteroscleromorpha</taxon>
        <taxon>Haplosclerida</taxon>
        <taxon>Niphatidae</taxon>
        <taxon>Amphimedon</taxon>
    </lineage>
</organism>
<comment type="similarity">
    <text evidence="3">Belongs to the TRAFAC class TrmE-Era-EngA-EngB-Septin-like GTPase superfamily. AIG1/Toc34/Toc159-like paraseptin GTPase family. IAN subfamily.</text>
</comment>
<dbReference type="PANTHER" id="PTHR10903:SF135">
    <property type="entry name" value="TRANSLOCASE OF CHLOROPLAST 120, CHLOROPLASTIC-RELATED"/>
    <property type="match status" value="1"/>
</dbReference>
<dbReference type="InterPro" id="IPR027417">
    <property type="entry name" value="P-loop_NTPase"/>
</dbReference>
<evidence type="ECO:0000256" key="15">
    <source>
        <dbReference type="ARBA" id="ARBA00023134"/>
    </source>
</evidence>
<evidence type="ECO:0000256" key="4">
    <source>
        <dbReference type="ARBA" id="ARBA00022448"/>
    </source>
</evidence>
<dbReference type="GO" id="GO:0016020">
    <property type="term" value="C:membrane"/>
    <property type="evidence" value="ECO:0007669"/>
    <property type="project" value="UniProtKB-SubCell"/>
</dbReference>
<dbReference type="GO" id="GO:0046872">
    <property type="term" value="F:metal ion binding"/>
    <property type="evidence" value="ECO:0007669"/>
    <property type="project" value="UniProtKB-KW"/>
</dbReference>
<dbReference type="Gene3D" id="3.40.50.300">
    <property type="entry name" value="P-loop containing nucleotide triphosphate hydrolases"/>
    <property type="match status" value="1"/>
</dbReference>
<sequence length="168" mass="18717">MSLYQKFYYYAPNVVDVPSNLWNNVQDASKEIFQLHEVPKDIIKMAERAIISSLGADEDLRVLVTGKTGQGKSTLINGLLGAKVAKEGAGADRCTTEVEVFKKKINGVPVVVFDSPGLQDNTSNEEEYITKMRETCQKLSLGLYCTKMINTRLTDDDKKAMKKLTEAF</sequence>
<evidence type="ECO:0000256" key="5">
    <source>
        <dbReference type="ARBA" id="ARBA00022528"/>
    </source>
</evidence>
<evidence type="ECO:0000259" key="18">
    <source>
        <dbReference type="PROSITE" id="PS51720"/>
    </source>
</evidence>
<dbReference type="PROSITE" id="PS51720">
    <property type="entry name" value="G_AIG1"/>
    <property type="match status" value="1"/>
</dbReference>
<evidence type="ECO:0000313" key="19">
    <source>
        <dbReference type="EnsemblMetazoa" id="Aqu2.1.02680_001"/>
    </source>
</evidence>
<reference evidence="19" key="1">
    <citation type="submission" date="2017-05" db="UniProtKB">
        <authorList>
            <consortium name="EnsemblMetazoa"/>
        </authorList>
    </citation>
    <scope>IDENTIFICATION</scope>
</reference>
<dbReference type="EnsemblMetazoa" id="Aqu2.1.02680_001">
    <property type="protein sequence ID" value="Aqu2.1.02680_001"/>
    <property type="gene ID" value="Aqu2.1.02680"/>
</dbReference>
<dbReference type="GO" id="GO:0016787">
    <property type="term" value="F:hydrolase activity"/>
    <property type="evidence" value="ECO:0007669"/>
    <property type="project" value="UniProtKB-KW"/>
</dbReference>
<keyword evidence="7" id="KW-0812">Transmembrane</keyword>
<dbReference type="InterPro" id="IPR045058">
    <property type="entry name" value="GIMA/IAN/Toc"/>
</dbReference>
<evidence type="ECO:0000256" key="6">
    <source>
        <dbReference type="ARBA" id="ARBA00022640"/>
    </source>
</evidence>
<dbReference type="Pfam" id="PF04548">
    <property type="entry name" value="AIG1"/>
    <property type="match status" value="1"/>
</dbReference>
<keyword evidence="9" id="KW-0547">Nucleotide-binding</keyword>
<dbReference type="GO" id="GO:0005525">
    <property type="term" value="F:GTP binding"/>
    <property type="evidence" value="ECO:0007669"/>
    <property type="project" value="UniProtKB-KW"/>
</dbReference>
<dbReference type="SUPFAM" id="SSF52540">
    <property type="entry name" value="P-loop containing nucleoside triphosphate hydrolases"/>
    <property type="match status" value="1"/>
</dbReference>
<keyword evidence="10" id="KW-0378">Hydrolase</keyword>
<keyword evidence="12" id="KW-0460">Magnesium</keyword>
<evidence type="ECO:0000256" key="11">
    <source>
        <dbReference type="ARBA" id="ARBA00022805"/>
    </source>
</evidence>
<keyword evidence="14" id="KW-1133">Transmembrane helix</keyword>
<evidence type="ECO:0000256" key="7">
    <source>
        <dbReference type="ARBA" id="ARBA00022692"/>
    </source>
</evidence>
<evidence type="ECO:0000256" key="14">
    <source>
        <dbReference type="ARBA" id="ARBA00022989"/>
    </source>
</evidence>
<evidence type="ECO:0000256" key="17">
    <source>
        <dbReference type="ARBA" id="ARBA00024013"/>
    </source>
</evidence>
<evidence type="ECO:0000256" key="8">
    <source>
        <dbReference type="ARBA" id="ARBA00022723"/>
    </source>
</evidence>
<evidence type="ECO:0000256" key="3">
    <source>
        <dbReference type="ARBA" id="ARBA00008535"/>
    </source>
</evidence>
<dbReference type="eggNOG" id="ENOG502RV35">
    <property type="taxonomic scope" value="Eukaryota"/>
</dbReference>
<dbReference type="AlphaFoldDB" id="A0A1X7SKL8"/>
<keyword evidence="8" id="KW-0479">Metal-binding</keyword>
<dbReference type="InParanoid" id="A0A1X7SKL8"/>
<keyword evidence="5" id="KW-0150">Chloroplast</keyword>
<keyword evidence="11" id="KW-1002">Plastid outer membrane</keyword>
<accession>A0A1X7SKL8</accession>
<keyword evidence="16" id="KW-0472">Membrane</keyword>
<evidence type="ECO:0000256" key="10">
    <source>
        <dbReference type="ARBA" id="ARBA00022801"/>
    </source>
</evidence>
<evidence type="ECO:0000256" key="9">
    <source>
        <dbReference type="ARBA" id="ARBA00022741"/>
    </source>
</evidence>
<keyword evidence="6" id="KW-0934">Plastid</keyword>
<name>A0A1X7SKL8_AMPQE</name>
<dbReference type="PANTHER" id="PTHR10903">
    <property type="entry name" value="GTPASE, IMAP FAMILY MEMBER-RELATED"/>
    <property type="match status" value="1"/>
</dbReference>
<evidence type="ECO:0000256" key="2">
    <source>
        <dbReference type="ARBA" id="ARBA00004167"/>
    </source>
</evidence>
<evidence type="ECO:0000256" key="13">
    <source>
        <dbReference type="ARBA" id="ARBA00022927"/>
    </source>
</evidence>
<protein>
    <recommendedName>
        <fullName evidence="18">AIG1-type G domain-containing protein</fullName>
    </recommendedName>
</protein>
<dbReference type="GO" id="GO:0015031">
    <property type="term" value="P:protein transport"/>
    <property type="evidence" value="ECO:0007669"/>
    <property type="project" value="UniProtKB-KW"/>
</dbReference>
<feature type="domain" description="AIG1-type G" evidence="18">
    <location>
        <begin position="57"/>
        <end position="168"/>
    </location>
</feature>
<dbReference type="InterPro" id="IPR006703">
    <property type="entry name" value="G_AIG1"/>
</dbReference>
<dbReference type="OrthoDB" id="8954335at2759"/>
<proteinExistence type="inferred from homology"/>
<evidence type="ECO:0000256" key="12">
    <source>
        <dbReference type="ARBA" id="ARBA00022842"/>
    </source>
</evidence>
<keyword evidence="4" id="KW-0813">Transport</keyword>
<comment type="subcellular location">
    <subcellularLocation>
        <location evidence="2">Membrane</location>
        <topology evidence="2">Single-pass membrane protein</topology>
    </subcellularLocation>
    <subcellularLocation>
        <location evidence="17">Plastid</location>
        <location evidence="17">Chloroplast outer membrane</location>
    </subcellularLocation>
</comment>
<evidence type="ECO:0000256" key="1">
    <source>
        <dbReference type="ARBA" id="ARBA00001946"/>
    </source>
</evidence>
<keyword evidence="15" id="KW-0342">GTP-binding</keyword>
<keyword evidence="13" id="KW-0653">Protein transport</keyword>